<organism evidence="3 4">
    <name type="scientific">Didymella heteroderae</name>
    <dbReference type="NCBI Taxonomy" id="1769908"/>
    <lineage>
        <taxon>Eukaryota</taxon>
        <taxon>Fungi</taxon>
        <taxon>Dikarya</taxon>
        <taxon>Ascomycota</taxon>
        <taxon>Pezizomycotina</taxon>
        <taxon>Dothideomycetes</taxon>
        <taxon>Pleosporomycetidae</taxon>
        <taxon>Pleosporales</taxon>
        <taxon>Pleosporineae</taxon>
        <taxon>Didymellaceae</taxon>
        <taxon>Didymella</taxon>
    </lineage>
</organism>
<feature type="region of interest" description="Disordered" evidence="2">
    <location>
        <begin position="260"/>
        <end position="305"/>
    </location>
</feature>
<feature type="region of interest" description="Disordered" evidence="2">
    <location>
        <begin position="559"/>
        <end position="597"/>
    </location>
</feature>
<dbReference type="EMBL" id="SWKV01000053">
    <property type="protein sequence ID" value="KAF3036086.1"/>
    <property type="molecule type" value="Genomic_DNA"/>
</dbReference>
<dbReference type="OrthoDB" id="3790861at2759"/>
<sequence length="1113" mass="123209">MPGAKKTTPPCPAQWVGGQRRKLIRRNRSNAGPPRSSTMPVLNPDSAATSLVSSISSAGSSYVKDRQSEDSFDRHMHNTLQDFEEPEDTMQFYPPAGAVKSTYTTLADGPAASSSKLTATDHKKKQGLFGSKKPKPTTVERPKISPSTTSVVTSPLPVSTPSKAAKFFGLEAKSPIAESPRRVHHQDEAASDDAAPIGTERQTKFKEEDAGPDEPSKASNSSASKGLRMLIPEFAGPRRSPIEPTKAAATLFDIGDEDGDVGYASDSHQEVRFRMPVAPRPLRPSSRSKAIRRGPLTSKDFPRMSPITEASFESLRPAYREGEEVTELCVISEYEYEDPSHSGPMPRRSLAGTTHPPHDKYELDEADLSPTDSLYDEDVTEDEEDVVHPGTKVNVKRVHWQKATAAHFRSPLQTAEDAWLDATEDKIRLEACLTALDRADAERQAMDDEIAELRRKHEQSKLEFANCSTAGSIMAKPKPIPDEQSENEDADLVSICSSIDLDEEPTVHETKLITFTRVTPGMVKLADIPPRKKKPVAYAGNKVPVPDKLALVENQKKTATASARSENMPIPPSPVVTHYHHEDPDCSMKPKKSKLTRDESRLLVQNWVSDYNSTEQRPLSTRIDPDVIADQETPPAPFPKGDESLPTPPINKPRSDSLKPPQHLMKHLCINNGHIFHPIDLKTIPDNTVVNSLEVRPYLHTYTGIRQHVKIPVVCEKCGDDCDENVWECEIAVCRMAVCQNCAEDMEAEWQQRAVNGWKYKLQGPVVSVQVGSGRNVARYNLPAALFCYHSHLFRQEFSRYKTDYTCLHADKKRKISHEEETPAVQVKVEDRESSTEAVSSGDEGHFKAEAIVRLRSVDPFIFGLFLKFVYTGYYPAAVDALPEATRPTVHVNKSTQPDTPYTPARASMPPPANINSQQAPPGSPLPHLPVSASNTSPLSLEDSSHHVLIPPSVHAYILSVQLGAPSFLNQAINHIYYSMGKHFVLGPNLVHYIWSNTLPQPFCSSSPLRKLILDVMAVHWSSTSTHIVTKQPALHRLWNEVLDMHRDLRHEFTMGMQGLRKVLPVQAYFVDTCVSKSPVREEAKEPDVQTASTGSMEDLSAAKTAAMVAAKE</sequence>
<comment type="caution">
    <text evidence="3">The sequence shown here is derived from an EMBL/GenBank/DDBJ whole genome shotgun (WGS) entry which is preliminary data.</text>
</comment>
<feature type="region of interest" description="Disordered" evidence="2">
    <location>
        <begin position="613"/>
        <end position="661"/>
    </location>
</feature>
<feature type="compositionally biased region" description="Low complexity" evidence="2">
    <location>
        <begin position="46"/>
        <end position="61"/>
    </location>
</feature>
<feature type="region of interest" description="Disordered" evidence="2">
    <location>
        <begin position="337"/>
        <end position="364"/>
    </location>
</feature>
<dbReference type="AlphaFoldDB" id="A0A9P5BZ47"/>
<accession>A0A9P5BZ47</accession>
<feature type="compositionally biased region" description="Basic and acidic residues" evidence="2">
    <location>
        <begin position="179"/>
        <end position="188"/>
    </location>
</feature>
<keyword evidence="4" id="KW-1185">Reference proteome</keyword>
<gene>
    <name evidence="3" type="ORF">E8E12_007404</name>
</gene>
<feature type="region of interest" description="Disordered" evidence="2">
    <location>
        <begin position="171"/>
        <end position="226"/>
    </location>
</feature>
<name>A0A9P5BZ47_9PLEO</name>
<feature type="compositionally biased region" description="Basic and acidic residues" evidence="2">
    <location>
        <begin position="579"/>
        <end position="588"/>
    </location>
</feature>
<dbReference type="Proteomes" id="UP000758155">
    <property type="component" value="Unassembled WGS sequence"/>
</dbReference>
<feature type="compositionally biased region" description="Low complexity" evidence="2">
    <location>
        <begin position="145"/>
        <end position="158"/>
    </location>
</feature>
<evidence type="ECO:0000256" key="1">
    <source>
        <dbReference type="SAM" id="Coils"/>
    </source>
</evidence>
<feature type="region of interest" description="Disordered" evidence="2">
    <location>
        <begin position="888"/>
        <end position="938"/>
    </location>
</feature>
<keyword evidence="1" id="KW-0175">Coiled coil</keyword>
<feature type="region of interest" description="Disordered" evidence="2">
    <location>
        <begin position="1"/>
        <end position="72"/>
    </location>
</feature>
<feature type="region of interest" description="Disordered" evidence="2">
    <location>
        <begin position="107"/>
        <end position="158"/>
    </location>
</feature>
<feature type="region of interest" description="Disordered" evidence="2">
    <location>
        <begin position="819"/>
        <end position="843"/>
    </location>
</feature>
<reference evidence="3" key="1">
    <citation type="submission" date="2019-04" db="EMBL/GenBank/DDBJ databases">
        <title>Sequencing of skin fungus with MAO and IRED activity.</title>
        <authorList>
            <person name="Marsaioli A.J."/>
            <person name="Bonatto J.M.C."/>
            <person name="Reis Junior O."/>
        </authorList>
    </citation>
    <scope>NUCLEOTIDE SEQUENCE</scope>
    <source>
        <strain evidence="3">28M1</strain>
    </source>
</reference>
<feature type="coiled-coil region" evidence="1">
    <location>
        <begin position="436"/>
        <end position="463"/>
    </location>
</feature>
<protein>
    <submittedName>
        <fullName evidence="3">Uncharacterized protein</fullName>
    </submittedName>
</protein>
<evidence type="ECO:0000313" key="4">
    <source>
        <dbReference type="Proteomes" id="UP000758155"/>
    </source>
</evidence>
<feature type="compositionally biased region" description="Basic and acidic residues" evidence="2">
    <location>
        <begin position="63"/>
        <end position="72"/>
    </location>
</feature>
<proteinExistence type="predicted"/>
<evidence type="ECO:0000313" key="3">
    <source>
        <dbReference type="EMBL" id="KAF3036086.1"/>
    </source>
</evidence>
<feature type="compositionally biased region" description="Basic residues" evidence="2">
    <location>
        <begin position="19"/>
        <end position="28"/>
    </location>
</feature>
<evidence type="ECO:0000256" key="2">
    <source>
        <dbReference type="SAM" id="MobiDB-lite"/>
    </source>
</evidence>